<dbReference type="RefSeq" id="WP_047191899.1">
    <property type="nucleotide sequence ID" value="NZ_LCYG01000085.1"/>
</dbReference>
<dbReference type="PATRIC" id="fig|1225564.3.peg.6752"/>
<proteinExistence type="predicted"/>
<keyword evidence="1" id="KW-0175">Coiled coil</keyword>
<dbReference type="Proteomes" id="UP000035489">
    <property type="component" value="Unassembled WGS sequence"/>
</dbReference>
<accession>A0A0H1R5L8</accession>
<reference evidence="2 3" key="1">
    <citation type="submission" date="2015-05" db="EMBL/GenBank/DDBJ databases">
        <title>Draft genome sequence of Microvirga vignae strain BR3299, a novel nitrogen fixing bacteria isolated from Brazil semi-aired region.</title>
        <authorList>
            <person name="Zilli J.E."/>
            <person name="Passos S.R."/>
            <person name="Leite J."/>
            <person name="Baldani J.I."/>
            <person name="Xavier G.R."/>
            <person name="Rumjaneck N.G."/>
            <person name="Simoes-Araujo J.L."/>
        </authorList>
    </citation>
    <scope>NUCLEOTIDE SEQUENCE [LARGE SCALE GENOMIC DNA]</scope>
    <source>
        <strain evidence="2 3">BR3299</strain>
    </source>
</reference>
<name>A0A0H1R5L8_9HYPH</name>
<evidence type="ECO:0000313" key="2">
    <source>
        <dbReference type="EMBL" id="KLK90438.1"/>
    </source>
</evidence>
<organism evidence="2 3">
    <name type="scientific">Microvirga vignae</name>
    <dbReference type="NCBI Taxonomy" id="1225564"/>
    <lineage>
        <taxon>Bacteria</taxon>
        <taxon>Pseudomonadati</taxon>
        <taxon>Pseudomonadota</taxon>
        <taxon>Alphaproteobacteria</taxon>
        <taxon>Hyphomicrobiales</taxon>
        <taxon>Methylobacteriaceae</taxon>
        <taxon>Microvirga</taxon>
    </lineage>
</organism>
<evidence type="ECO:0000313" key="3">
    <source>
        <dbReference type="Proteomes" id="UP000035489"/>
    </source>
</evidence>
<sequence length="98" mass="11222">MTSLTRLEPDSLRRLEDLRKTFDKLRAERIRAEGEVERLTRDLEEAQKLAKAELGTDDELEIQSLIEAATAQNAKLIEEFSAALREVEVRLQQLGGER</sequence>
<comment type="caution">
    <text evidence="2">The sequence shown here is derived from an EMBL/GenBank/DDBJ whole genome shotgun (WGS) entry which is preliminary data.</text>
</comment>
<feature type="coiled-coil region" evidence="1">
    <location>
        <begin position="15"/>
        <end position="97"/>
    </location>
</feature>
<keyword evidence="3" id="KW-1185">Reference proteome</keyword>
<dbReference type="AlphaFoldDB" id="A0A0H1R5L8"/>
<dbReference type="OrthoDB" id="8020538at2"/>
<evidence type="ECO:0000256" key="1">
    <source>
        <dbReference type="SAM" id="Coils"/>
    </source>
</evidence>
<dbReference type="EMBL" id="LCYG01000085">
    <property type="protein sequence ID" value="KLK90438.1"/>
    <property type="molecule type" value="Genomic_DNA"/>
</dbReference>
<gene>
    <name evidence="2" type="ORF">AA309_25860</name>
</gene>
<dbReference type="STRING" id="1225564.AA309_25860"/>
<protein>
    <submittedName>
        <fullName evidence="2">Uncharacterized protein</fullName>
    </submittedName>
</protein>